<reference evidence="2 3" key="1">
    <citation type="submission" date="2019-02" db="EMBL/GenBank/DDBJ databases">
        <title>Deep-cultivation of Planctomycetes and their phenomic and genomic characterization uncovers novel biology.</title>
        <authorList>
            <person name="Wiegand S."/>
            <person name="Jogler M."/>
            <person name="Boedeker C."/>
            <person name="Pinto D."/>
            <person name="Vollmers J."/>
            <person name="Rivas-Marin E."/>
            <person name="Kohn T."/>
            <person name="Peeters S.H."/>
            <person name="Heuer A."/>
            <person name="Rast P."/>
            <person name="Oberbeckmann S."/>
            <person name="Bunk B."/>
            <person name="Jeske O."/>
            <person name="Meyerdierks A."/>
            <person name="Storesund J.E."/>
            <person name="Kallscheuer N."/>
            <person name="Luecker S."/>
            <person name="Lage O.M."/>
            <person name="Pohl T."/>
            <person name="Merkel B.J."/>
            <person name="Hornburger P."/>
            <person name="Mueller R.-W."/>
            <person name="Bruemmer F."/>
            <person name="Labrenz M."/>
            <person name="Spormann A.M."/>
            <person name="Op den Camp H."/>
            <person name="Overmann J."/>
            <person name="Amann R."/>
            <person name="Jetten M.S.M."/>
            <person name="Mascher T."/>
            <person name="Medema M.H."/>
            <person name="Devos D.P."/>
            <person name="Kaster A.-K."/>
            <person name="Ovreas L."/>
            <person name="Rohde M."/>
            <person name="Galperin M.Y."/>
            <person name="Jogler C."/>
        </authorList>
    </citation>
    <scope>NUCLEOTIDE SEQUENCE [LARGE SCALE GENOMIC DNA]</scope>
    <source>
        <strain evidence="2 3">FF011L</strain>
    </source>
</reference>
<dbReference type="SUPFAM" id="SSF117281">
    <property type="entry name" value="Kelch motif"/>
    <property type="match status" value="1"/>
</dbReference>
<evidence type="ECO:0000256" key="1">
    <source>
        <dbReference type="SAM" id="SignalP"/>
    </source>
</evidence>
<feature type="signal peptide" evidence="1">
    <location>
        <begin position="1"/>
        <end position="21"/>
    </location>
</feature>
<dbReference type="Pfam" id="PF24681">
    <property type="entry name" value="Kelch_KLHDC2_KLHL20_DRC7"/>
    <property type="match status" value="1"/>
</dbReference>
<dbReference type="SMART" id="SM00612">
    <property type="entry name" value="Kelch"/>
    <property type="match status" value="3"/>
</dbReference>
<dbReference type="RefSeq" id="WP_218933058.1">
    <property type="nucleotide sequence ID" value="NZ_CP036262.1"/>
</dbReference>
<sequence precursor="true">MKKLTRTFLLWIASGVGLAFAASTAEAHFPWLDKAADGKVVLFFGEDLTDRTYHLPESLQAFPLQHHQDGQVTDLNLVAVDTDAMVGLQSADQAAAGGLVYGEKVYGDFRGSTLVYYVQHFLGADPQAWSKLSAEGEGLQVSLAPADSGLAATVLWHGKPLSDVDVKLFCADGHEEASKTTNAKGMVAFTKGDLESGLNALMVGLTEPASETPKRAASMNYLTATFYWEAESAAGAAEKADGTKKVGSMKKKADPPIADSGVAVVASGLPEMPAELTSFGAAIAGRTLFLYGGHTGSAHSYSTAEQSNQLWSLNLDKPAAWEAVSTDERLQGLALVPAGANSLLRVGGFTALNAEGEEHRLQSQDEVKRYDAEKNEWTVLPSLPEPRSSTAAAVIGNEVYVVGGWQLSEGKPNWLKTAWKLDFAAAEPKWTAIAAPGFQRRAIAVAAHQGQIYVIGGMTNEDGPSTATNVYDPQSNTWSEGPSLVGDSMTGFGCAAYAVGGRLYVSTVSGNVQRLSADGKKWEIVAEYDPGRFFHAMLPDSGNSLLMIGGANMSVGKFTELDRVTVADSE</sequence>
<dbReference type="AlphaFoldDB" id="A0A517MCT0"/>
<evidence type="ECO:0000313" key="3">
    <source>
        <dbReference type="Proteomes" id="UP000320672"/>
    </source>
</evidence>
<dbReference type="EMBL" id="CP036262">
    <property type="protein sequence ID" value="QDS92685.1"/>
    <property type="molecule type" value="Genomic_DNA"/>
</dbReference>
<dbReference type="KEGG" id="rml:FF011L_14330"/>
<dbReference type="EC" id="5.1.3.24" evidence="2"/>
<dbReference type="Proteomes" id="UP000320672">
    <property type="component" value="Chromosome"/>
</dbReference>
<name>A0A517MCT0_9BACT</name>
<gene>
    <name evidence="2" type="primary">nanM</name>
    <name evidence="2" type="ORF">FF011L_14330</name>
</gene>
<dbReference type="GO" id="GO:0016853">
    <property type="term" value="F:isomerase activity"/>
    <property type="evidence" value="ECO:0007669"/>
    <property type="project" value="UniProtKB-KW"/>
</dbReference>
<accession>A0A517MCT0</accession>
<organism evidence="2 3">
    <name type="scientific">Roseimaritima multifibrata</name>
    <dbReference type="NCBI Taxonomy" id="1930274"/>
    <lineage>
        <taxon>Bacteria</taxon>
        <taxon>Pseudomonadati</taxon>
        <taxon>Planctomycetota</taxon>
        <taxon>Planctomycetia</taxon>
        <taxon>Pirellulales</taxon>
        <taxon>Pirellulaceae</taxon>
        <taxon>Roseimaritima</taxon>
    </lineage>
</organism>
<protein>
    <submittedName>
        <fullName evidence="2">N-acetylneuraminate epimerase</fullName>
        <ecNumber evidence="2">5.1.3.24</ecNumber>
    </submittedName>
</protein>
<keyword evidence="1" id="KW-0732">Signal</keyword>
<proteinExistence type="predicted"/>
<dbReference type="PANTHER" id="PTHR45632">
    <property type="entry name" value="LD33804P"/>
    <property type="match status" value="1"/>
</dbReference>
<evidence type="ECO:0000313" key="2">
    <source>
        <dbReference type="EMBL" id="QDS92685.1"/>
    </source>
</evidence>
<keyword evidence="3" id="KW-1185">Reference proteome</keyword>
<dbReference type="Gene3D" id="2.120.10.80">
    <property type="entry name" value="Kelch-type beta propeller"/>
    <property type="match status" value="1"/>
</dbReference>
<feature type="chain" id="PRO_5021813749" evidence="1">
    <location>
        <begin position="22"/>
        <end position="570"/>
    </location>
</feature>
<dbReference type="InterPro" id="IPR015915">
    <property type="entry name" value="Kelch-typ_b-propeller"/>
</dbReference>
<keyword evidence="2" id="KW-0413">Isomerase</keyword>
<dbReference type="InterPro" id="IPR006652">
    <property type="entry name" value="Kelch_1"/>
</dbReference>